<sequence length="332" mass="38108">MRIIDVYIQEVTRRLPEKMRTDIALELRSTIEDMLPEQYSEEDAKQVINQLGNPAVLANGYKDEPMHLIGPRYFDVYVSLLKMIVPIAVIITLITVITKYIVSYNGEEAILMSVLSIFGESIWSIINAAIQVFFWATLTFAIIERVDKDKEQQPLTASMQKWTADDLKNIPYIPKKRAISKFEVFGSLLWTAIWATLYFYANQLIGVYEGDGNRLQFVMIALNQDVLLQFLPIVILIIGLEISFALYKLLKQQWTKRMAIWNAVLQLFSTVVFVVIVINPDIMNDHFVTYMMELFTMTSTQFSIWVVGSAIIIFIVSAVISVYDGFKRANAR</sequence>
<protein>
    <recommendedName>
        <fullName evidence="4">ABC transporter permease</fullName>
    </recommendedName>
</protein>
<evidence type="ECO:0000256" key="1">
    <source>
        <dbReference type="SAM" id="Phobius"/>
    </source>
</evidence>
<keyword evidence="1" id="KW-1133">Transmembrane helix</keyword>
<keyword evidence="3" id="KW-1185">Reference proteome</keyword>
<dbReference type="Proteomes" id="UP000196594">
    <property type="component" value="Unassembled WGS sequence"/>
</dbReference>
<feature type="transmembrane region" description="Helical" evidence="1">
    <location>
        <begin position="302"/>
        <end position="323"/>
    </location>
</feature>
<keyword evidence="1" id="KW-0472">Membrane</keyword>
<keyword evidence="1" id="KW-0812">Transmembrane</keyword>
<evidence type="ECO:0000313" key="3">
    <source>
        <dbReference type="Proteomes" id="UP000196594"/>
    </source>
</evidence>
<name>A0ABX3ZHT5_9BACL</name>
<dbReference type="RefSeq" id="WP_087617457.1">
    <property type="nucleotide sequence ID" value="NZ_JAFBEY010000004.1"/>
</dbReference>
<comment type="caution">
    <text evidence="2">The sequence shown here is derived from an EMBL/GenBank/DDBJ whole genome shotgun (WGS) entry which is preliminary data.</text>
</comment>
<gene>
    <name evidence="2" type="ORF">CBM15_10495</name>
</gene>
<feature type="transmembrane region" description="Helical" evidence="1">
    <location>
        <begin position="76"/>
        <end position="102"/>
    </location>
</feature>
<dbReference type="Pfam" id="PF22564">
    <property type="entry name" value="HAAS"/>
    <property type="match status" value="1"/>
</dbReference>
<dbReference type="EMBL" id="NHNT01000006">
    <property type="protein sequence ID" value="OUZ38903.1"/>
    <property type="molecule type" value="Genomic_DNA"/>
</dbReference>
<evidence type="ECO:0000313" key="2">
    <source>
        <dbReference type="EMBL" id="OUZ38903.1"/>
    </source>
</evidence>
<feature type="transmembrane region" description="Helical" evidence="1">
    <location>
        <begin position="226"/>
        <end position="247"/>
    </location>
</feature>
<feature type="transmembrane region" description="Helical" evidence="1">
    <location>
        <begin position="182"/>
        <end position="201"/>
    </location>
</feature>
<reference evidence="2 3" key="1">
    <citation type="journal article" date="2017" name="Int. J. Syst. Evol. Microbiol.">
        <title>Solibacillus kalamii sp. nov., isolated from a high-efficiency particulate arrestance filter system used in the International Space Station.</title>
        <authorList>
            <person name="Checinska Sielaff A."/>
            <person name="Kumar R.M."/>
            <person name="Pal D."/>
            <person name="Mayilraj S."/>
            <person name="Venkateswaran K."/>
        </authorList>
    </citation>
    <scope>NUCLEOTIDE SEQUENCE [LARGE SCALE GENOMIC DNA]</scope>
    <source>
        <strain evidence="2 3">ISSFR-015</strain>
    </source>
</reference>
<feature type="transmembrane region" description="Helical" evidence="1">
    <location>
        <begin position="259"/>
        <end position="282"/>
    </location>
</feature>
<proteinExistence type="predicted"/>
<evidence type="ECO:0008006" key="4">
    <source>
        <dbReference type="Google" id="ProtNLM"/>
    </source>
</evidence>
<accession>A0ABX3ZHT5</accession>
<organism evidence="2 3">
    <name type="scientific">Solibacillus kalamii</name>
    <dbReference type="NCBI Taxonomy" id="1748298"/>
    <lineage>
        <taxon>Bacteria</taxon>
        <taxon>Bacillati</taxon>
        <taxon>Bacillota</taxon>
        <taxon>Bacilli</taxon>
        <taxon>Bacillales</taxon>
        <taxon>Caryophanaceae</taxon>
        <taxon>Solibacillus</taxon>
    </lineage>
</organism>
<feature type="transmembrane region" description="Helical" evidence="1">
    <location>
        <begin position="122"/>
        <end position="143"/>
    </location>
</feature>